<keyword evidence="2" id="KW-0805">Transcription regulation</keyword>
<dbReference type="InterPro" id="IPR036388">
    <property type="entry name" value="WH-like_DNA-bd_sf"/>
</dbReference>
<keyword evidence="4" id="KW-0804">Transcription</keyword>
<dbReference type="InterPro" id="IPR005650">
    <property type="entry name" value="BlaI_family"/>
</dbReference>
<comment type="caution">
    <text evidence="5">The sequence shown here is derived from an EMBL/GenBank/DDBJ whole genome shotgun (WGS) entry which is preliminary data.</text>
</comment>
<evidence type="ECO:0008006" key="7">
    <source>
        <dbReference type="Google" id="ProtNLM"/>
    </source>
</evidence>
<dbReference type="GO" id="GO:0003677">
    <property type="term" value="F:DNA binding"/>
    <property type="evidence" value="ECO:0007669"/>
    <property type="project" value="UniProtKB-KW"/>
</dbReference>
<name>A0A2A3YER6_9MICO</name>
<dbReference type="Gene3D" id="1.10.10.10">
    <property type="entry name" value="Winged helix-like DNA-binding domain superfamily/Winged helix DNA-binding domain"/>
    <property type="match status" value="1"/>
</dbReference>
<dbReference type="AlphaFoldDB" id="A0A2A3YER6"/>
<reference evidence="5 6" key="1">
    <citation type="journal article" date="2017" name="Elife">
        <title>Extensive horizontal gene transfer in cheese-associated bacteria.</title>
        <authorList>
            <person name="Bonham K.S."/>
            <person name="Wolfe B.E."/>
            <person name="Dutton R.J."/>
        </authorList>
    </citation>
    <scope>NUCLEOTIDE SEQUENCE [LARGE SCALE GENOMIC DNA]</scope>
    <source>
        <strain evidence="5 6">341_9</strain>
    </source>
</reference>
<sequence>MAGVRSRSAGALEALVMRALWTAAAPLSASAIQVTFDDPAPAQTTVLTVLSRLETKGMVTRRALSPRRVTFEAAVSSAQAHAADMVEVLEDAQDREDALMAFTNNLSEADLDLVMDAITSRRSRRER</sequence>
<dbReference type="OrthoDB" id="9813987at2"/>
<dbReference type="GO" id="GO:0045892">
    <property type="term" value="P:negative regulation of DNA-templated transcription"/>
    <property type="evidence" value="ECO:0007669"/>
    <property type="project" value="InterPro"/>
</dbReference>
<proteinExistence type="inferred from homology"/>
<gene>
    <name evidence="5" type="ORF">CIK66_17360</name>
</gene>
<evidence type="ECO:0000256" key="3">
    <source>
        <dbReference type="ARBA" id="ARBA00023125"/>
    </source>
</evidence>
<dbReference type="Proteomes" id="UP000218598">
    <property type="component" value="Unassembled WGS sequence"/>
</dbReference>
<dbReference type="RefSeq" id="WP_096166792.1">
    <property type="nucleotide sequence ID" value="NZ_BAAAIQ010000001.1"/>
</dbReference>
<evidence type="ECO:0000313" key="6">
    <source>
        <dbReference type="Proteomes" id="UP000218598"/>
    </source>
</evidence>
<keyword evidence="6" id="KW-1185">Reference proteome</keyword>
<dbReference type="Pfam" id="PF03965">
    <property type="entry name" value="Penicillinase_R"/>
    <property type="match status" value="1"/>
</dbReference>
<protein>
    <recommendedName>
        <fullName evidence="7">Transcriptional regulator</fullName>
    </recommendedName>
</protein>
<evidence type="ECO:0000313" key="5">
    <source>
        <dbReference type="EMBL" id="PCC37810.1"/>
    </source>
</evidence>
<comment type="similarity">
    <text evidence="1">Belongs to the BlaI transcriptional regulatory family.</text>
</comment>
<dbReference type="EMBL" id="NRGR01000036">
    <property type="protein sequence ID" value="PCC37810.1"/>
    <property type="molecule type" value="Genomic_DNA"/>
</dbReference>
<accession>A0A2A3YER6</accession>
<evidence type="ECO:0000256" key="2">
    <source>
        <dbReference type="ARBA" id="ARBA00023015"/>
    </source>
</evidence>
<dbReference type="GeneID" id="95328955"/>
<organism evidence="5 6">
    <name type="scientific">Brachybacterium alimentarium</name>
    <dbReference type="NCBI Taxonomy" id="47845"/>
    <lineage>
        <taxon>Bacteria</taxon>
        <taxon>Bacillati</taxon>
        <taxon>Actinomycetota</taxon>
        <taxon>Actinomycetes</taxon>
        <taxon>Micrococcales</taxon>
        <taxon>Dermabacteraceae</taxon>
        <taxon>Brachybacterium</taxon>
    </lineage>
</organism>
<evidence type="ECO:0000256" key="4">
    <source>
        <dbReference type="ARBA" id="ARBA00023163"/>
    </source>
</evidence>
<keyword evidence="3" id="KW-0238">DNA-binding</keyword>
<evidence type="ECO:0000256" key="1">
    <source>
        <dbReference type="ARBA" id="ARBA00011046"/>
    </source>
</evidence>
<dbReference type="InterPro" id="IPR036390">
    <property type="entry name" value="WH_DNA-bd_sf"/>
</dbReference>
<dbReference type="SUPFAM" id="SSF46785">
    <property type="entry name" value="Winged helix' DNA-binding domain"/>
    <property type="match status" value="1"/>
</dbReference>